<dbReference type="Pfam" id="PF01850">
    <property type="entry name" value="PIN"/>
    <property type="match status" value="1"/>
</dbReference>
<keyword evidence="8" id="KW-1185">Reference proteome</keyword>
<dbReference type="EC" id="3.1.-.-" evidence="5"/>
<dbReference type="InterPro" id="IPR002716">
    <property type="entry name" value="PIN_dom"/>
</dbReference>
<evidence type="ECO:0000313" key="7">
    <source>
        <dbReference type="EMBL" id="MEO3693437.1"/>
    </source>
</evidence>
<comment type="cofactor">
    <cofactor evidence="5">
        <name>Mg(2+)</name>
        <dbReference type="ChEBI" id="CHEBI:18420"/>
    </cofactor>
</comment>
<evidence type="ECO:0000256" key="4">
    <source>
        <dbReference type="ARBA" id="ARBA00022801"/>
    </source>
</evidence>
<dbReference type="InterPro" id="IPR029060">
    <property type="entry name" value="PIN-like_dom_sf"/>
</dbReference>
<dbReference type="HAMAP" id="MF_00265">
    <property type="entry name" value="VapC_Nob1"/>
    <property type="match status" value="1"/>
</dbReference>
<dbReference type="PANTHER" id="PTHR39664:SF2">
    <property type="entry name" value="NUCLEIC ACID-BINDING PROTEIN, CONTAINING PIN DOMAIN-RELATED"/>
    <property type="match status" value="1"/>
</dbReference>
<dbReference type="Gene3D" id="3.40.50.1010">
    <property type="entry name" value="5'-nuclease"/>
    <property type="match status" value="1"/>
</dbReference>
<keyword evidence="5" id="KW-0800">Toxin</keyword>
<comment type="function">
    <text evidence="5">Toxic component of a toxin-antitoxin (TA) system. An RNase.</text>
</comment>
<dbReference type="Proteomes" id="UP001495147">
    <property type="component" value="Unassembled WGS sequence"/>
</dbReference>
<keyword evidence="5" id="KW-0460">Magnesium</keyword>
<keyword evidence="3 5" id="KW-0479">Metal-binding</keyword>
<dbReference type="EMBL" id="JBDPZD010000007">
    <property type="protein sequence ID" value="MEO3693437.1"/>
    <property type="molecule type" value="Genomic_DNA"/>
</dbReference>
<keyword evidence="1 5" id="KW-1277">Toxin-antitoxin system</keyword>
<feature type="domain" description="PIN" evidence="6">
    <location>
        <begin position="4"/>
        <end position="117"/>
    </location>
</feature>
<feature type="binding site" evidence="5">
    <location>
        <position position="94"/>
    </location>
    <ligand>
        <name>Mg(2+)</name>
        <dbReference type="ChEBI" id="CHEBI:18420"/>
    </ligand>
</feature>
<evidence type="ECO:0000256" key="2">
    <source>
        <dbReference type="ARBA" id="ARBA00022722"/>
    </source>
</evidence>
<evidence type="ECO:0000313" key="8">
    <source>
        <dbReference type="Proteomes" id="UP001495147"/>
    </source>
</evidence>
<dbReference type="PANTHER" id="PTHR39664">
    <property type="match status" value="1"/>
</dbReference>
<keyword evidence="2 5" id="KW-0540">Nuclease</keyword>
<evidence type="ECO:0000256" key="3">
    <source>
        <dbReference type="ARBA" id="ARBA00022723"/>
    </source>
</evidence>
<evidence type="ECO:0000256" key="5">
    <source>
        <dbReference type="HAMAP-Rule" id="MF_00265"/>
    </source>
</evidence>
<evidence type="ECO:0000256" key="1">
    <source>
        <dbReference type="ARBA" id="ARBA00022649"/>
    </source>
</evidence>
<dbReference type="SUPFAM" id="SSF88723">
    <property type="entry name" value="PIN domain-like"/>
    <property type="match status" value="1"/>
</dbReference>
<accession>A0ABV0G6U2</accession>
<organism evidence="7 8">
    <name type="scientific">Roseateles paludis</name>
    <dbReference type="NCBI Taxonomy" id="3145238"/>
    <lineage>
        <taxon>Bacteria</taxon>
        <taxon>Pseudomonadati</taxon>
        <taxon>Pseudomonadota</taxon>
        <taxon>Betaproteobacteria</taxon>
        <taxon>Burkholderiales</taxon>
        <taxon>Sphaerotilaceae</taxon>
        <taxon>Roseateles</taxon>
    </lineage>
</organism>
<name>A0ABV0G6U2_9BURK</name>
<gene>
    <name evidence="5" type="primary">vapC</name>
    <name evidence="7" type="ORF">ABDJ85_18340</name>
</gene>
<dbReference type="InterPro" id="IPR022907">
    <property type="entry name" value="VapC_family"/>
</dbReference>
<evidence type="ECO:0000259" key="6">
    <source>
        <dbReference type="Pfam" id="PF01850"/>
    </source>
</evidence>
<comment type="caution">
    <text evidence="7">The sequence shown here is derived from an EMBL/GenBank/DDBJ whole genome shotgun (WGS) entry which is preliminary data.</text>
</comment>
<reference evidence="7 8" key="1">
    <citation type="submission" date="2024-05" db="EMBL/GenBank/DDBJ databases">
        <title>Roseateles sp. DJS-2-20 16S ribosomal RNA gene Genome sequencing and assembly.</title>
        <authorList>
            <person name="Woo H."/>
        </authorList>
    </citation>
    <scope>NUCLEOTIDE SEQUENCE [LARGE SCALE GENOMIC DNA]</scope>
    <source>
        <strain evidence="7 8">DJS-2-20</strain>
    </source>
</reference>
<protein>
    <recommendedName>
        <fullName evidence="5">Ribonuclease VapC</fullName>
        <shortName evidence="5">RNase VapC</shortName>
        <ecNumber evidence="5">3.1.-.-</ecNumber>
    </recommendedName>
    <alternativeName>
        <fullName evidence="5">Toxin VapC</fullName>
    </alternativeName>
</protein>
<proteinExistence type="inferred from homology"/>
<comment type="similarity">
    <text evidence="5">Belongs to the PINc/VapC protein family.</text>
</comment>
<dbReference type="RefSeq" id="WP_347706252.1">
    <property type="nucleotide sequence ID" value="NZ_JBDPZD010000007.1"/>
</dbReference>
<sequence>MAALDTNVVIRLLVGDDKVQARAAEALVAAEACAVSACVLMECEWVLRGAYGFDAPTIAALLRGLLGLQNIDAQEPALADAALAAFESGLDFADALHALQAQPQRLVTFDKSLVRRAAKLGLDNVSLLAP</sequence>
<keyword evidence="4 5" id="KW-0378">Hydrolase</keyword>
<feature type="binding site" evidence="5">
    <location>
        <position position="5"/>
    </location>
    <ligand>
        <name>Mg(2+)</name>
        <dbReference type="ChEBI" id="CHEBI:18420"/>
    </ligand>
</feature>